<dbReference type="PANTHER" id="PTHR36505">
    <property type="entry name" value="BLR1072 PROTEIN"/>
    <property type="match status" value="1"/>
</dbReference>
<reference evidence="4 5" key="1">
    <citation type="submission" date="2006-01" db="EMBL/GenBank/DDBJ databases">
        <title>Complete sequence of Rhodopseudomonas palustris HaA2.</title>
        <authorList>
            <consortium name="US DOE Joint Genome Institute"/>
            <person name="Copeland A."/>
            <person name="Lucas S."/>
            <person name="Lapidus A."/>
            <person name="Barry K."/>
            <person name="Detter J.C."/>
            <person name="Glavina T."/>
            <person name="Hammon N."/>
            <person name="Israni S."/>
            <person name="Pitluck S."/>
            <person name="Chain P."/>
            <person name="Malfatti S."/>
            <person name="Shin M."/>
            <person name="Vergez L."/>
            <person name="Schmutz J."/>
            <person name="Larimer F."/>
            <person name="Land M."/>
            <person name="Hauser L."/>
            <person name="Pelletier D.A."/>
            <person name="Kyrpides N."/>
            <person name="Anderson I."/>
            <person name="Oda Y."/>
            <person name="Harwood C.S."/>
            <person name="Richardson P."/>
        </authorList>
    </citation>
    <scope>NUCLEOTIDE SEQUENCE [LARGE SCALE GENOMIC DNA]</scope>
    <source>
        <strain evidence="4 5">HaA2</strain>
    </source>
</reference>
<dbReference type="RefSeq" id="WP_011440859.1">
    <property type="nucleotide sequence ID" value="NC_007778.1"/>
</dbReference>
<feature type="chain" id="PRO_5004210654" evidence="2">
    <location>
        <begin position="23"/>
        <end position="187"/>
    </location>
</feature>
<feature type="region of interest" description="Disordered" evidence="1">
    <location>
        <begin position="120"/>
        <end position="152"/>
    </location>
</feature>
<dbReference type="KEGG" id="rpb:RPB_1963"/>
<keyword evidence="2" id="KW-0732">Signal</keyword>
<sequence>MKTNTVLAGLLGTTLLATAAFAQSPATTDNSTSMSKSTTVPSPASDTGQWRTSKLMGLDVYNQANEKLGDINEVLIDNSGRVQAVVIGVGGFLGVGERDVAVSFDKMKFVNTPVSGNTAMNRTNNNMASGTTAAPGTAAAPATTTTTTTGSAANTANTADRWYPDHAVFNATKDQLKSMPEFKYNKS</sequence>
<name>Q2IYN9_RHOP2</name>
<evidence type="ECO:0000256" key="1">
    <source>
        <dbReference type="SAM" id="MobiDB-lite"/>
    </source>
</evidence>
<dbReference type="STRING" id="316058.RPB_1963"/>
<feature type="region of interest" description="Disordered" evidence="1">
    <location>
        <begin position="26"/>
        <end position="49"/>
    </location>
</feature>
<dbReference type="Gene3D" id="2.30.30.240">
    <property type="entry name" value="PRC-barrel domain"/>
    <property type="match status" value="1"/>
</dbReference>
<dbReference type="SUPFAM" id="SSF50346">
    <property type="entry name" value="PRC-barrel domain"/>
    <property type="match status" value="1"/>
</dbReference>
<dbReference type="InterPro" id="IPR027275">
    <property type="entry name" value="PRC-brl_dom"/>
</dbReference>
<dbReference type="InterPro" id="IPR011033">
    <property type="entry name" value="PRC_barrel-like_sf"/>
</dbReference>
<feature type="signal peptide" evidence="2">
    <location>
        <begin position="1"/>
        <end position="22"/>
    </location>
</feature>
<keyword evidence="5" id="KW-1185">Reference proteome</keyword>
<dbReference type="HOGENOM" id="CLU_091638_1_0_5"/>
<evidence type="ECO:0000256" key="2">
    <source>
        <dbReference type="SAM" id="SignalP"/>
    </source>
</evidence>
<dbReference type="eggNOG" id="COG1873">
    <property type="taxonomic scope" value="Bacteria"/>
</dbReference>
<gene>
    <name evidence="4" type="ordered locus">RPB_1963</name>
</gene>
<protein>
    <submittedName>
        <fullName evidence="4">Photosynthetic reaction center protein</fullName>
    </submittedName>
</protein>
<accession>Q2IYN9</accession>
<feature type="domain" description="PRC-barrel" evidence="3">
    <location>
        <begin position="53"/>
        <end position="111"/>
    </location>
</feature>
<dbReference type="OrthoDB" id="7818259at2"/>
<organism evidence="4 5">
    <name type="scientific">Rhodopseudomonas palustris (strain HaA2)</name>
    <dbReference type="NCBI Taxonomy" id="316058"/>
    <lineage>
        <taxon>Bacteria</taxon>
        <taxon>Pseudomonadati</taxon>
        <taxon>Pseudomonadota</taxon>
        <taxon>Alphaproteobacteria</taxon>
        <taxon>Hyphomicrobiales</taxon>
        <taxon>Nitrobacteraceae</taxon>
        <taxon>Rhodopseudomonas</taxon>
    </lineage>
</organism>
<evidence type="ECO:0000313" key="5">
    <source>
        <dbReference type="Proteomes" id="UP000008809"/>
    </source>
</evidence>
<dbReference type="Pfam" id="PF05239">
    <property type="entry name" value="PRC"/>
    <property type="match status" value="1"/>
</dbReference>
<dbReference type="EMBL" id="CP000250">
    <property type="protein sequence ID" value="ABD06671.1"/>
    <property type="molecule type" value="Genomic_DNA"/>
</dbReference>
<proteinExistence type="predicted"/>
<dbReference type="Proteomes" id="UP000008809">
    <property type="component" value="Chromosome"/>
</dbReference>
<dbReference type="AlphaFoldDB" id="Q2IYN9"/>
<evidence type="ECO:0000313" key="4">
    <source>
        <dbReference type="EMBL" id="ABD06671.1"/>
    </source>
</evidence>
<evidence type="ECO:0000259" key="3">
    <source>
        <dbReference type="Pfam" id="PF05239"/>
    </source>
</evidence>
<dbReference type="PANTHER" id="PTHR36505:SF1">
    <property type="entry name" value="BLR1072 PROTEIN"/>
    <property type="match status" value="1"/>
</dbReference>